<dbReference type="RefSeq" id="WP_021836841.1">
    <property type="nucleotide sequence ID" value="NZ_CAQM01000809.1"/>
</dbReference>
<sequence length="63" mass="7338">MPTESQLLKCLVLCQILSNCYQPIQLIRYDETIKELFIIARGEGTIEITIFQQGQWRYGVTET</sequence>
<accession>T2JFK1</accession>
<reference evidence="2 3" key="2">
    <citation type="submission" date="2013-09" db="EMBL/GenBank/DDBJ databases">
        <title>Whole genome comparison of six Crocosphaera watsonii strains with differing phenotypes.</title>
        <authorList>
            <person name="Bench S.R."/>
            <person name="Heller P."/>
            <person name="Frank I."/>
            <person name="Arciniega M."/>
            <person name="Shilova I.N."/>
            <person name="Zehr J.P."/>
        </authorList>
    </citation>
    <scope>NUCLEOTIDE SEQUENCE [LARGE SCALE GENOMIC DNA]</scope>
    <source>
        <strain evidence="2 3">WH 0401</strain>
    </source>
</reference>
<dbReference type="InterPro" id="IPR054181">
    <property type="entry name" value="DUF6888"/>
</dbReference>
<dbReference type="EMBL" id="CAQM01000809">
    <property type="protein sequence ID" value="CCQ64055.1"/>
    <property type="molecule type" value="Genomic_DNA"/>
</dbReference>
<name>T2JFK1_CROWT</name>
<evidence type="ECO:0000259" key="1">
    <source>
        <dbReference type="Pfam" id="PF21828"/>
    </source>
</evidence>
<dbReference type="Pfam" id="PF21828">
    <property type="entry name" value="DUF6888"/>
    <property type="match status" value="1"/>
</dbReference>
<proteinExistence type="predicted"/>
<protein>
    <recommendedName>
        <fullName evidence="1">DUF6888 domain-containing protein</fullName>
    </recommendedName>
</protein>
<dbReference type="AlphaFoldDB" id="T2JFK1"/>
<gene>
    <name evidence="2" type="ORF">CWATWH0401_4111</name>
</gene>
<evidence type="ECO:0000313" key="3">
    <source>
        <dbReference type="Proteomes" id="UP000018198"/>
    </source>
</evidence>
<reference evidence="2 3" key="1">
    <citation type="submission" date="2013-01" db="EMBL/GenBank/DDBJ databases">
        <authorList>
            <person name="Bench S."/>
        </authorList>
    </citation>
    <scope>NUCLEOTIDE SEQUENCE [LARGE SCALE GENOMIC DNA]</scope>
    <source>
        <strain evidence="2 3">WH 0401</strain>
    </source>
</reference>
<dbReference type="Proteomes" id="UP000018198">
    <property type="component" value="Unassembled WGS sequence"/>
</dbReference>
<evidence type="ECO:0000313" key="2">
    <source>
        <dbReference type="EMBL" id="CCQ64055.1"/>
    </source>
</evidence>
<comment type="caution">
    <text evidence="2">The sequence shown here is derived from an EMBL/GenBank/DDBJ whole genome shotgun (WGS) entry which is preliminary data.</text>
</comment>
<organism evidence="2 3">
    <name type="scientific">Crocosphaera watsonii WH 0401</name>
    <dbReference type="NCBI Taxonomy" id="555881"/>
    <lineage>
        <taxon>Bacteria</taxon>
        <taxon>Bacillati</taxon>
        <taxon>Cyanobacteriota</taxon>
        <taxon>Cyanophyceae</taxon>
        <taxon>Oscillatoriophycideae</taxon>
        <taxon>Chroococcales</taxon>
        <taxon>Aphanothecaceae</taxon>
        <taxon>Crocosphaera</taxon>
    </lineage>
</organism>
<feature type="domain" description="DUF6888" evidence="1">
    <location>
        <begin position="1"/>
        <end position="57"/>
    </location>
</feature>